<dbReference type="GO" id="GO:0016787">
    <property type="term" value="F:hydrolase activity"/>
    <property type="evidence" value="ECO:0007669"/>
    <property type="project" value="UniProtKB-KW"/>
</dbReference>
<dbReference type="InterPro" id="IPR050266">
    <property type="entry name" value="AB_hydrolase_sf"/>
</dbReference>
<dbReference type="GO" id="GO:0016020">
    <property type="term" value="C:membrane"/>
    <property type="evidence" value="ECO:0007669"/>
    <property type="project" value="TreeGrafter"/>
</dbReference>
<dbReference type="EMBL" id="JARKIB010000030">
    <property type="protein sequence ID" value="KAJ7763409.1"/>
    <property type="molecule type" value="Genomic_DNA"/>
</dbReference>
<dbReference type="InterPro" id="IPR000073">
    <property type="entry name" value="AB_hydrolase_1"/>
</dbReference>
<dbReference type="Gene3D" id="3.40.50.1820">
    <property type="entry name" value="alpha/beta hydrolase"/>
    <property type="match status" value="1"/>
</dbReference>
<dbReference type="Proteomes" id="UP001215598">
    <property type="component" value="Unassembled WGS sequence"/>
</dbReference>
<comment type="caution">
    <text evidence="2">The sequence shown here is derived from an EMBL/GenBank/DDBJ whole genome shotgun (WGS) entry which is preliminary data.</text>
</comment>
<evidence type="ECO:0000259" key="1">
    <source>
        <dbReference type="Pfam" id="PF00561"/>
    </source>
</evidence>
<accession>A0AAD7JFB2</accession>
<keyword evidence="3" id="KW-1185">Reference proteome</keyword>
<dbReference type="InterPro" id="IPR029058">
    <property type="entry name" value="AB_hydrolase_fold"/>
</dbReference>
<protein>
    <submittedName>
        <fullName evidence="2">Alpha/Beta hydrolase protein</fullName>
    </submittedName>
</protein>
<evidence type="ECO:0000313" key="3">
    <source>
        <dbReference type="Proteomes" id="UP001215598"/>
    </source>
</evidence>
<evidence type="ECO:0000313" key="2">
    <source>
        <dbReference type="EMBL" id="KAJ7763409.1"/>
    </source>
</evidence>
<dbReference type="Pfam" id="PF00561">
    <property type="entry name" value="Abhydrolase_1"/>
    <property type="match status" value="1"/>
</dbReference>
<reference evidence="2" key="1">
    <citation type="submission" date="2023-03" db="EMBL/GenBank/DDBJ databases">
        <title>Massive genome expansion in bonnet fungi (Mycena s.s.) driven by repeated elements and novel gene families across ecological guilds.</title>
        <authorList>
            <consortium name="Lawrence Berkeley National Laboratory"/>
            <person name="Harder C.B."/>
            <person name="Miyauchi S."/>
            <person name="Viragh M."/>
            <person name="Kuo A."/>
            <person name="Thoen E."/>
            <person name="Andreopoulos B."/>
            <person name="Lu D."/>
            <person name="Skrede I."/>
            <person name="Drula E."/>
            <person name="Henrissat B."/>
            <person name="Morin E."/>
            <person name="Kohler A."/>
            <person name="Barry K."/>
            <person name="LaButti K."/>
            <person name="Morin E."/>
            <person name="Salamov A."/>
            <person name="Lipzen A."/>
            <person name="Mereny Z."/>
            <person name="Hegedus B."/>
            <person name="Baldrian P."/>
            <person name="Stursova M."/>
            <person name="Weitz H."/>
            <person name="Taylor A."/>
            <person name="Grigoriev I.V."/>
            <person name="Nagy L.G."/>
            <person name="Martin F."/>
            <person name="Kauserud H."/>
        </authorList>
    </citation>
    <scope>NUCLEOTIDE SEQUENCE</scope>
    <source>
        <strain evidence="2">CBHHK182m</strain>
    </source>
</reference>
<keyword evidence="2" id="KW-0378">Hydrolase</keyword>
<dbReference type="PANTHER" id="PTHR43798:SF33">
    <property type="entry name" value="HYDROLASE, PUTATIVE (AFU_ORTHOLOGUE AFUA_2G14860)-RELATED"/>
    <property type="match status" value="1"/>
</dbReference>
<gene>
    <name evidence="2" type="ORF">B0H16DRAFT_493205</name>
</gene>
<name>A0AAD7JFB2_9AGAR</name>
<dbReference type="AlphaFoldDB" id="A0AAD7JFB2"/>
<dbReference type="SUPFAM" id="SSF53474">
    <property type="entry name" value="alpha/beta-Hydrolases"/>
    <property type="match status" value="1"/>
</dbReference>
<sequence>MPNLTLNTATGTVVFSYIISTPGKTSAAHIEPDLPTVLFLHPVYLGKIIFHQQFEDRKLRRFNLIGLDLRCHAQTKGRAGPGYGREVAAKDVALFMSTLRIPQYHLFGMSMGGCIALQTAILFPSAVLSIFIVSSLPLTEPLDVGEGRQEIYDYWAEGVTRGESMMPDSSLSDAMTGCLQLSVNGSPSEVFNAIVRASMPTMTQQWGLNSLDDFRTISVDFFTLRKPYTLEALRNIACPVYMVHCAADVAYEILTTNEVADFLRKAGVSVEVAQIADAAHFGAITHPKEVNHLLHEFILSVCRQRPPPIPEQVDSPFAEELKAVGWDCDSDSDDDY</sequence>
<dbReference type="PANTHER" id="PTHR43798">
    <property type="entry name" value="MONOACYLGLYCEROL LIPASE"/>
    <property type="match status" value="1"/>
</dbReference>
<organism evidence="2 3">
    <name type="scientific">Mycena metata</name>
    <dbReference type="NCBI Taxonomy" id="1033252"/>
    <lineage>
        <taxon>Eukaryota</taxon>
        <taxon>Fungi</taxon>
        <taxon>Dikarya</taxon>
        <taxon>Basidiomycota</taxon>
        <taxon>Agaricomycotina</taxon>
        <taxon>Agaricomycetes</taxon>
        <taxon>Agaricomycetidae</taxon>
        <taxon>Agaricales</taxon>
        <taxon>Marasmiineae</taxon>
        <taxon>Mycenaceae</taxon>
        <taxon>Mycena</taxon>
    </lineage>
</organism>
<proteinExistence type="predicted"/>
<feature type="domain" description="AB hydrolase-1" evidence="1">
    <location>
        <begin position="35"/>
        <end position="287"/>
    </location>
</feature>